<evidence type="ECO:0000313" key="13">
    <source>
        <dbReference type="EMBL" id="MEF7616413.1"/>
    </source>
</evidence>
<evidence type="ECO:0000256" key="10">
    <source>
        <dbReference type="ARBA" id="ARBA00023237"/>
    </source>
</evidence>
<accession>A0AAW9QJV1</accession>
<keyword evidence="3" id="KW-0813">Transport</keyword>
<protein>
    <submittedName>
        <fullName evidence="13">Porin</fullName>
    </submittedName>
</protein>
<name>A0AAW9QJV1_9BURK</name>
<dbReference type="GO" id="GO:0046930">
    <property type="term" value="C:pore complex"/>
    <property type="evidence" value="ECO:0007669"/>
    <property type="project" value="UniProtKB-KW"/>
</dbReference>
<evidence type="ECO:0000256" key="11">
    <source>
        <dbReference type="SAM" id="SignalP"/>
    </source>
</evidence>
<keyword evidence="10" id="KW-0998">Cell outer membrane</keyword>
<dbReference type="Gene3D" id="2.40.160.10">
    <property type="entry name" value="Porin"/>
    <property type="match status" value="1"/>
</dbReference>
<dbReference type="PRINTS" id="PR00184">
    <property type="entry name" value="NEISSPPORIN"/>
</dbReference>
<keyword evidence="4" id="KW-1134">Transmembrane beta strand</keyword>
<reference evidence="13 14" key="1">
    <citation type="submission" date="2024-02" db="EMBL/GenBank/DDBJ databases">
        <title>Genome sequence of Aquincola sp. MAHUQ-54.</title>
        <authorList>
            <person name="Huq M.A."/>
        </authorList>
    </citation>
    <scope>NUCLEOTIDE SEQUENCE [LARGE SCALE GENOMIC DNA]</scope>
    <source>
        <strain evidence="13 14">MAHUQ-54</strain>
    </source>
</reference>
<gene>
    <name evidence="13" type="ORF">V4F39_21030</name>
</gene>
<evidence type="ECO:0000256" key="9">
    <source>
        <dbReference type="ARBA" id="ARBA00023136"/>
    </source>
</evidence>
<evidence type="ECO:0000256" key="2">
    <source>
        <dbReference type="ARBA" id="ARBA00011233"/>
    </source>
</evidence>
<feature type="domain" description="Porin" evidence="12">
    <location>
        <begin position="7"/>
        <end position="302"/>
    </location>
</feature>
<dbReference type="PANTHER" id="PTHR34501">
    <property type="entry name" value="PROTEIN YDDL-RELATED"/>
    <property type="match status" value="1"/>
</dbReference>
<sequence>MKKSLVALAVLGGFAGMAAAQSSVTLFGVVDVAATYVKNDDAKQKKLTSGGNSTSRLGFRGVEDLGGGLKASFWLESHINVDDGTQNSSGKFWHRRSTVSLSGGFGEVRLGRDLLPTWTAFADYDPFGTVGVGDKGRLFNVYGGAATKNRADNIIAYFLPSTLGGIYGQLSVAAGEGNDANKYVGGRLGYKAGPFDVTAAYGQTELPADDYQVAVISGSYDFGMAKLMLSYQQTDYLSNKDKFLGVGVTAPVGPGTLKLAYNRTDGEANGAHGDADQFAIGYVYDLSKRTAIYSTLAYIKNKSGASRAGNYSVSDIAGRPMTAGEKSTGFDLGIRHSF</sequence>
<evidence type="ECO:0000256" key="4">
    <source>
        <dbReference type="ARBA" id="ARBA00022452"/>
    </source>
</evidence>
<dbReference type="InterPro" id="IPR002299">
    <property type="entry name" value="Porin_Neis"/>
</dbReference>
<comment type="subcellular location">
    <subcellularLocation>
        <location evidence="1">Cell outer membrane</location>
        <topology evidence="1">Multi-pass membrane protein</topology>
    </subcellularLocation>
</comment>
<dbReference type="SUPFAM" id="SSF56935">
    <property type="entry name" value="Porins"/>
    <property type="match status" value="1"/>
</dbReference>
<dbReference type="Pfam" id="PF13609">
    <property type="entry name" value="Porin_4"/>
    <property type="match status" value="1"/>
</dbReference>
<evidence type="ECO:0000256" key="1">
    <source>
        <dbReference type="ARBA" id="ARBA00004571"/>
    </source>
</evidence>
<dbReference type="PANTHER" id="PTHR34501:SF9">
    <property type="entry name" value="MAJOR OUTER MEMBRANE PROTEIN P.IA"/>
    <property type="match status" value="1"/>
</dbReference>
<dbReference type="RefSeq" id="WP_332291901.1">
    <property type="nucleotide sequence ID" value="NZ_JAZIBG010000044.1"/>
</dbReference>
<feature type="signal peptide" evidence="11">
    <location>
        <begin position="1"/>
        <end position="20"/>
    </location>
</feature>
<comment type="subunit">
    <text evidence="2">Homotrimer.</text>
</comment>
<keyword evidence="5" id="KW-0812">Transmembrane</keyword>
<evidence type="ECO:0000313" key="14">
    <source>
        <dbReference type="Proteomes" id="UP001336250"/>
    </source>
</evidence>
<keyword evidence="9" id="KW-0472">Membrane</keyword>
<comment type="caution">
    <text evidence="13">The sequence shown here is derived from an EMBL/GenBank/DDBJ whole genome shotgun (WGS) entry which is preliminary data.</text>
</comment>
<keyword evidence="14" id="KW-1185">Reference proteome</keyword>
<dbReference type="InterPro" id="IPR033900">
    <property type="entry name" value="Gram_neg_porin_domain"/>
</dbReference>
<dbReference type="GO" id="GO:0015288">
    <property type="term" value="F:porin activity"/>
    <property type="evidence" value="ECO:0007669"/>
    <property type="project" value="UniProtKB-KW"/>
</dbReference>
<evidence type="ECO:0000256" key="8">
    <source>
        <dbReference type="ARBA" id="ARBA00023114"/>
    </source>
</evidence>
<dbReference type="Proteomes" id="UP001336250">
    <property type="component" value="Unassembled WGS sequence"/>
</dbReference>
<feature type="chain" id="PRO_5043353692" evidence="11">
    <location>
        <begin position="21"/>
        <end position="338"/>
    </location>
</feature>
<keyword evidence="6 11" id="KW-0732">Signal</keyword>
<keyword evidence="7" id="KW-0406">Ion transport</keyword>
<evidence type="ECO:0000259" key="12">
    <source>
        <dbReference type="Pfam" id="PF13609"/>
    </source>
</evidence>
<dbReference type="GO" id="GO:0009279">
    <property type="term" value="C:cell outer membrane"/>
    <property type="evidence" value="ECO:0007669"/>
    <property type="project" value="UniProtKB-SubCell"/>
</dbReference>
<dbReference type="AlphaFoldDB" id="A0AAW9QJV1"/>
<proteinExistence type="predicted"/>
<keyword evidence="8" id="KW-0626">Porin</keyword>
<evidence type="ECO:0000256" key="7">
    <source>
        <dbReference type="ARBA" id="ARBA00023065"/>
    </source>
</evidence>
<organism evidence="13 14">
    <name type="scientific">Aquincola agrisoli</name>
    <dbReference type="NCBI Taxonomy" id="3119538"/>
    <lineage>
        <taxon>Bacteria</taxon>
        <taxon>Pseudomonadati</taxon>
        <taxon>Pseudomonadota</taxon>
        <taxon>Betaproteobacteria</taxon>
        <taxon>Burkholderiales</taxon>
        <taxon>Sphaerotilaceae</taxon>
        <taxon>Aquincola</taxon>
    </lineage>
</organism>
<dbReference type="InterPro" id="IPR023614">
    <property type="entry name" value="Porin_dom_sf"/>
</dbReference>
<evidence type="ECO:0000256" key="6">
    <source>
        <dbReference type="ARBA" id="ARBA00022729"/>
    </source>
</evidence>
<dbReference type="EMBL" id="JAZIBG010000044">
    <property type="protein sequence ID" value="MEF7616413.1"/>
    <property type="molecule type" value="Genomic_DNA"/>
</dbReference>
<dbReference type="GO" id="GO:0006811">
    <property type="term" value="P:monoatomic ion transport"/>
    <property type="evidence" value="ECO:0007669"/>
    <property type="project" value="UniProtKB-KW"/>
</dbReference>
<evidence type="ECO:0000256" key="5">
    <source>
        <dbReference type="ARBA" id="ARBA00022692"/>
    </source>
</evidence>
<dbReference type="InterPro" id="IPR050298">
    <property type="entry name" value="Gram-neg_bact_OMP"/>
</dbReference>
<evidence type="ECO:0000256" key="3">
    <source>
        <dbReference type="ARBA" id="ARBA00022448"/>
    </source>
</evidence>
<dbReference type="CDD" id="cd00342">
    <property type="entry name" value="gram_neg_porins"/>
    <property type="match status" value="1"/>
</dbReference>